<name>A0ABP1S977_9HEXA</name>
<proteinExistence type="predicted"/>
<organism evidence="1 2">
    <name type="scientific">Orchesella dallaii</name>
    <dbReference type="NCBI Taxonomy" id="48710"/>
    <lineage>
        <taxon>Eukaryota</taxon>
        <taxon>Metazoa</taxon>
        <taxon>Ecdysozoa</taxon>
        <taxon>Arthropoda</taxon>
        <taxon>Hexapoda</taxon>
        <taxon>Collembola</taxon>
        <taxon>Entomobryomorpha</taxon>
        <taxon>Entomobryoidea</taxon>
        <taxon>Orchesellidae</taxon>
        <taxon>Orchesellinae</taxon>
        <taxon>Orchesella</taxon>
    </lineage>
</organism>
<reference evidence="1 2" key="1">
    <citation type="submission" date="2024-08" db="EMBL/GenBank/DDBJ databases">
        <authorList>
            <person name="Cucini C."/>
            <person name="Frati F."/>
        </authorList>
    </citation>
    <scope>NUCLEOTIDE SEQUENCE [LARGE SCALE GENOMIC DNA]</scope>
</reference>
<sequence length="449" mass="51703">MASMLKESQEVATSLEMKLLSVKQTTGTPTMQVTCPKQDDDDTQTQSPPIFKMLPEIWDVVFPYLTPTDFHSMINTCSKWRQIFKSETVDRLLPLWLPIFVQNCGFNNIQEFLRWRGVSREAKSLIDNMLETSVSSAQCFGNLTTSANKWSPDVEVEDSKESLRRVIESIKSRYIFKDASNIRKFIYQMNGGRWHSISPANRNPFLAKSLTIPLGGLTWFPENPNENRELNELTMSLVSSHGYGISTISLIIWGELSIPFLFGFLRNLPNLKVLEMQGEFPLEARHAEEIAIWENQVYFQNLELLNLGVFSERHDEDEVDHFRETGGILASLLRRCGSQLKRFVCTAEFFEWESNIREINVERFPHLSFLRVRLIDWEFFDRLVGLAGLPLEVIELAVNKYRSDYCPSIDDVLNSVITFRSTLTHLQLCIPLMGEPNLEDYGGLLCYLT</sequence>
<keyword evidence="2" id="KW-1185">Reference proteome</keyword>
<accession>A0ABP1S977</accession>
<evidence type="ECO:0008006" key="3">
    <source>
        <dbReference type="Google" id="ProtNLM"/>
    </source>
</evidence>
<dbReference type="EMBL" id="CAXLJM020000164">
    <property type="protein sequence ID" value="CAL8146940.1"/>
    <property type="molecule type" value="Genomic_DNA"/>
</dbReference>
<gene>
    <name evidence="1" type="ORF">ODALV1_LOCUS30985</name>
</gene>
<comment type="caution">
    <text evidence="1">The sequence shown here is derived from an EMBL/GenBank/DDBJ whole genome shotgun (WGS) entry which is preliminary data.</text>
</comment>
<dbReference type="SUPFAM" id="SSF81383">
    <property type="entry name" value="F-box domain"/>
    <property type="match status" value="1"/>
</dbReference>
<dbReference type="Proteomes" id="UP001642540">
    <property type="component" value="Unassembled WGS sequence"/>
</dbReference>
<protein>
    <recommendedName>
        <fullName evidence="3">F-box domain-containing protein</fullName>
    </recommendedName>
</protein>
<evidence type="ECO:0000313" key="2">
    <source>
        <dbReference type="Proteomes" id="UP001642540"/>
    </source>
</evidence>
<evidence type="ECO:0000313" key="1">
    <source>
        <dbReference type="EMBL" id="CAL8146940.1"/>
    </source>
</evidence>
<dbReference type="InterPro" id="IPR036047">
    <property type="entry name" value="F-box-like_dom_sf"/>
</dbReference>